<reference evidence="16" key="1">
    <citation type="submission" date="2019-12" db="EMBL/GenBank/DDBJ databases">
        <authorList>
            <person name="Scholes J."/>
        </authorList>
    </citation>
    <scope>NUCLEOTIDE SEQUENCE</scope>
</reference>
<keyword evidence="10" id="KW-0175">Coiled coil</keyword>
<accession>A0A9N7P1B4</accession>
<dbReference type="PROSITE" id="PS51050">
    <property type="entry name" value="ZF_CW"/>
    <property type="match status" value="1"/>
</dbReference>
<keyword evidence="5" id="KW-0255">Endonuclease</keyword>
<protein>
    <recommendedName>
        <fullName evidence="15">CW-type domain-containing protein</fullName>
    </recommendedName>
</protein>
<keyword evidence="11" id="KW-0943">RNA-mediated gene silencing</keyword>
<feature type="region of interest" description="Disordered" evidence="14">
    <location>
        <begin position="661"/>
        <end position="703"/>
    </location>
</feature>
<evidence type="ECO:0000256" key="9">
    <source>
        <dbReference type="ARBA" id="ARBA00022853"/>
    </source>
</evidence>
<dbReference type="InterPro" id="IPR045261">
    <property type="entry name" value="MORC_ATPase"/>
</dbReference>
<keyword evidence="13" id="KW-0539">Nucleus</keyword>
<dbReference type="PANTHER" id="PTHR23336">
    <property type="entry name" value="ZINC FINGER CW-TYPE COILED-COIL DOMAIN PROTEIN 3"/>
    <property type="match status" value="1"/>
</dbReference>
<dbReference type="Pfam" id="PF17942">
    <property type="entry name" value="Morc6_S5"/>
    <property type="match status" value="1"/>
</dbReference>
<organism evidence="16 17">
    <name type="scientific">Striga hermonthica</name>
    <name type="common">Purple witchweed</name>
    <name type="synonym">Buchnera hermonthica</name>
    <dbReference type="NCBI Taxonomy" id="68872"/>
    <lineage>
        <taxon>Eukaryota</taxon>
        <taxon>Viridiplantae</taxon>
        <taxon>Streptophyta</taxon>
        <taxon>Embryophyta</taxon>
        <taxon>Tracheophyta</taxon>
        <taxon>Spermatophyta</taxon>
        <taxon>Magnoliopsida</taxon>
        <taxon>eudicotyledons</taxon>
        <taxon>Gunneridae</taxon>
        <taxon>Pentapetalae</taxon>
        <taxon>asterids</taxon>
        <taxon>lamiids</taxon>
        <taxon>Lamiales</taxon>
        <taxon>Orobanchaceae</taxon>
        <taxon>Buchnereae</taxon>
        <taxon>Striga</taxon>
    </lineage>
</organism>
<name>A0A9N7P1B4_STRHE</name>
<evidence type="ECO:0000256" key="8">
    <source>
        <dbReference type="ARBA" id="ARBA00022833"/>
    </source>
</evidence>
<dbReference type="GO" id="GO:0006325">
    <property type="term" value="P:chromatin organization"/>
    <property type="evidence" value="ECO:0007669"/>
    <property type="project" value="UniProtKB-KW"/>
</dbReference>
<evidence type="ECO:0000256" key="2">
    <source>
        <dbReference type="ARBA" id="ARBA00007845"/>
    </source>
</evidence>
<evidence type="ECO:0000313" key="16">
    <source>
        <dbReference type="EMBL" id="CAA0840731.1"/>
    </source>
</evidence>
<dbReference type="GO" id="GO:0005634">
    <property type="term" value="C:nucleus"/>
    <property type="evidence" value="ECO:0007669"/>
    <property type="project" value="UniProtKB-SubCell"/>
</dbReference>
<keyword evidence="12" id="KW-0234">DNA repair</keyword>
<dbReference type="Gene3D" id="3.30.40.100">
    <property type="match status" value="1"/>
</dbReference>
<comment type="caution">
    <text evidence="16">The sequence shown here is derived from an EMBL/GenBank/DDBJ whole genome shotgun (WGS) entry which is preliminary data.</text>
</comment>
<dbReference type="Proteomes" id="UP001153555">
    <property type="component" value="Unassembled WGS sequence"/>
</dbReference>
<dbReference type="GO" id="GO:0006281">
    <property type="term" value="P:DNA repair"/>
    <property type="evidence" value="ECO:0007669"/>
    <property type="project" value="UniProtKB-KW"/>
</dbReference>
<dbReference type="InterPro" id="IPR036890">
    <property type="entry name" value="HATPase_C_sf"/>
</dbReference>
<comment type="subcellular location">
    <subcellularLocation>
        <location evidence="1">Nucleus</location>
    </subcellularLocation>
</comment>
<evidence type="ECO:0000256" key="11">
    <source>
        <dbReference type="ARBA" id="ARBA00023158"/>
    </source>
</evidence>
<dbReference type="Pfam" id="PF07496">
    <property type="entry name" value="zf-CW"/>
    <property type="match status" value="1"/>
</dbReference>
<dbReference type="GO" id="GO:0031047">
    <property type="term" value="P:regulatory ncRNA-mediated gene silencing"/>
    <property type="evidence" value="ECO:0007669"/>
    <property type="project" value="UniProtKB-KW"/>
</dbReference>
<comment type="similarity">
    <text evidence="2">Belongs to the MORC ATPase protein family.</text>
</comment>
<evidence type="ECO:0000256" key="6">
    <source>
        <dbReference type="ARBA" id="ARBA00022763"/>
    </source>
</evidence>
<evidence type="ECO:0000256" key="4">
    <source>
        <dbReference type="ARBA" id="ARBA00022723"/>
    </source>
</evidence>
<keyword evidence="5" id="KW-0378">Hydrolase</keyword>
<keyword evidence="4" id="KW-0479">Metal-binding</keyword>
<dbReference type="GO" id="GO:0004519">
    <property type="term" value="F:endonuclease activity"/>
    <property type="evidence" value="ECO:0007669"/>
    <property type="project" value="UniProtKB-KW"/>
</dbReference>
<evidence type="ECO:0000313" key="17">
    <source>
        <dbReference type="Proteomes" id="UP001153555"/>
    </source>
</evidence>
<dbReference type="InterPro" id="IPR011124">
    <property type="entry name" value="Znf_CW"/>
</dbReference>
<keyword evidence="8" id="KW-0862">Zinc</keyword>
<evidence type="ECO:0000256" key="5">
    <source>
        <dbReference type="ARBA" id="ARBA00022759"/>
    </source>
</evidence>
<keyword evidence="6" id="KW-0227">DNA damage</keyword>
<feature type="compositionally biased region" description="Basic and acidic residues" evidence="14">
    <location>
        <begin position="176"/>
        <end position="187"/>
    </location>
</feature>
<dbReference type="EMBL" id="CACSLK010034002">
    <property type="protein sequence ID" value="CAA0840731.1"/>
    <property type="molecule type" value="Genomic_DNA"/>
</dbReference>
<dbReference type="SUPFAM" id="SSF55874">
    <property type="entry name" value="ATPase domain of HSP90 chaperone/DNA topoisomerase II/histidine kinase"/>
    <property type="match status" value="1"/>
</dbReference>
<evidence type="ECO:0000256" key="1">
    <source>
        <dbReference type="ARBA" id="ARBA00004123"/>
    </source>
</evidence>
<evidence type="ECO:0000256" key="3">
    <source>
        <dbReference type="ARBA" id="ARBA00022722"/>
    </source>
</evidence>
<keyword evidence="9" id="KW-0156">Chromatin regulator</keyword>
<dbReference type="GO" id="GO:0008270">
    <property type="term" value="F:zinc ion binding"/>
    <property type="evidence" value="ECO:0007669"/>
    <property type="project" value="UniProtKB-KW"/>
</dbReference>
<feature type="compositionally biased region" description="Acidic residues" evidence="14">
    <location>
        <begin position="691"/>
        <end position="703"/>
    </location>
</feature>
<evidence type="ECO:0000256" key="12">
    <source>
        <dbReference type="ARBA" id="ARBA00023204"/>
    </source>
</evidence>
<gene>
    <name evidence="16" type="ORF">SHERM_06772</name>
</gene>
<evidence type="ECO:0000256" key="7">
    <source>
        <dbReference type="ARBA" id="ARBA00022771"/>
    </source>
</evidence>
<evidence type="ECO:0000256" key="13">
    <source>
        <dbReference type="ARBA" id="ARBA00023242"/>
    </source>
</evidence>
<dbReference type="Pfam" id="PF13589">
    <property type="entry name" value="HATPase_c_3"/>
    <property type="match status" value="1"/>
</dbReference>
<evidence type="ECO:0000256" key="10">
    <source>
        <dbReference type="ARBA" id="ARBA00023054"/>
    </source>
</evidence>
<feature type="domain" description="CW-type" evidence="15">
    <location>
        <begin position="606"/>
        <end position="656"/>
    </location>
</feature>
<evidence type="ECO:0000259" key="15">
    <source>
        <dbReference type="PROSITE" id="PS51050"/>
    </source>
</evidence>
<keyword evidence="3" id="KW-0540">Nuclease</keyword>
<dbReference type="GO" id="GO:0031349">
    <property type="term" value="P:positive regulation of defense response"/>
    <property type="evidence" value="ECO:0007669"/>
    <property type="project" value="UniProtKB-ARBA"/>
</dbReference>
<keyword evidence="17" id="KW-1185">Reference proteome</keyword>
<dbReference type="PANTHER" id="PTHR23336:SF11">
    <property type="entry name" value="OS06G0622000 PROTEIN"/>
    <property type="match status" value="1"/>
</dbReference>
<evidence type="ECO:0000256" key="14">
    <source>
        <dbReference type="SAM" id="MobiDB-lite"/>
    </source>
</evidence>
<proteinExistence type="inferred from homology"/>
<keyword evidence="7" id="KW-0863">Zinc-finger</keyword>
<sequence length="755" mass="84485">MGDSDKELLKEGFSQSLVKLTKDKKIISRVACVSAPSQMPAVWDVPTFVRKEKIDCLSVLPGFSLYPACEDHYQEKEWGLFLDYLRKNDRVGISKLGSCEIFILTTGDDSKSRIATVLYKGQIPITSLSKKCHALDVADSDTSPPGLLAGEGVLSDSDLIEDKISPHQRHLEVNGGYHRDLKSKGGDRVGNSAGSSRSLENYVVAHPSYLRTLGQAHSGWIFGAIAELVDNSRDAKATKLEVAIGTVYAKNVGKDIPMLSIIDDGHGMSHADVRRMISFGHAQPEADDPQHIGRYGVGFKTGAMRLGKDALVLTQTANSRSIAFLSQSLNLGKDNLEIPIVSYRRIGQFMEVDKNVQNEDSAKYNLKVIKQFSPFDKYLIGEKVGLFGDNVTGTQIYIWNLDEWGSTYSLQWETGLTGGSSFHQGGIFIRSRRIRSRPGQMTKTVPLDFSLKSYLEVIFLDPRMKIYVQGALVKSRPLAKSLNQTVVQTGIVLGKLLKLTIGRSQLEWEQANCGIFLYWHGRLVEAYKRVGSMIHNGDCGRGIIGVTDVTALMDDSNGHVWVHSNKQGFQDCEAYAELEKWLGEKVDEYLDKYVDKIEVRKTNSLCKPDHDWVQCDKCRKWRVLGGDFDIKKLPLEWFCYMKPFNGRCDMPEEDVSGLITISTKRHGHNTNDSNDSRERPPENATSGTQGDVDDTSTESSDEDDIHLTFKRQRTLLPRSCTVVLSHPVWRLSTFRFWHDCAESRCYGDFLPPDSG</sequence>
<dbReference type="GO" id="GO:0016887">
    <property type="term" value="F:ATP hydrolysis activity"/>
    <property type="evidence" value="ECO:0007669"/>
    <property type="project" value="InterPro"/>
</dbReference>
<dbReference type="AlphaFoldDB" id="A0A9N7P1B4"/>
<dbReference type="OrthoDB" id="757982at2759"/>
<dbReference type="Gene3D" id="3.30.565.10">
    <property type="entry name" value="Histidine kinase-like ATPase, C-terminal domain"/>
    <property type="match status" value="1"/>
</dbReference>
<dbReference type="InterPro" id="IPR041006">
    <property type="entry name" value="Morc_S5"/>
</dbReference>
<feature type="region of interest" description="Disordered" evidence="14">
    <location>
        <begin position="176"/>
        <end position="195"/>
    </location>
</feature>